<dbReference type="Proteomes" id="UP001345219">
    <property type="component" value="Chromosome 4"/>
</dbReference>
<feature type="region of interest" description="Disordered" evidence="1">
    <location>
        <begin position="44"/>
        <end position="64"/>
    </location>
</feature>
<accession>A0AAN7PJC4</accession>
<dbReference type="AlphaFoldDB" id="A0AAN7PJC4"/>
<evidence type="ECO:0000313" key="3">
    <source>
        <dbReference type="Proteomes" id="UP001345219"/>
    </source>
</evidence>
<proteinExistence type="predicted"/>
<evidence type="ECO:0000256" key="1">
    <source>
        <dbReference type="SAM" id="MobiDB-lite"/>
    </source>
</evidence>
<evidence type="ECO:0000313" key="2">
    <source>
        <dbReference type="EMBL" id="KAK4750512.1"/>
    </source>
</evidence>
<keyword evidence="3" id="KW-1185">Reference proteome</keyword>
<feature type="compositionally biased region" description="Polar residues" evidence="1">
    <location>
        <begin position="1"/>
        <end position="10"/>
    </location>
</feature>
<sequence length="96" mass="11155">MAFTPSQPNSGEEYDPNSGHDDSLEKRIYLCECLLDKYSRFSSEQVERQGSSSNNRHMTKATVPEEFRCPRRQLLLDKNRATALYCKKKKPNRNGR</sequence>
<feature type="compositionally biased region" description="Polar residues" evidence="1">
    <location>
        <begin position="44"/>
        <end position="56"/>
    </location>
</feature>
<organism evidence="2 3">
    <name type="scientific">Trapa incisa</name>
    <dbReference type="NCBI Taxonomy" id="236973"/>
    <lineage>
        <taxon>Eukaryota</taxon>
        <taxon>Viridiplantae</taxon>
        <taxon>Streptophyta</taxon>
        <taxon>Embryophyta</taxon>
        <taxon>Tracheophyta</taxon>
        <taxon>Spermatophyta</taxon>
        <taxon>Magnoliopsida</taxon>
        <taxon>eudicotyledons</taxon>
        <taxon>Gunneridae</taxon>
        <taxon>Pentapetalae</taxon>
        <taxon>rosids</taxon>
        <taxon>malvids</taxon>
        <taxon>Myrtales</taxon>
        <taxon>Lythraceae</taxon>
        <taxon>Trapa</taxon>
    </lineage>
</organism>
<dbReference type="EMBL" id="JAXIOK010000017">
    <property type="protein sequence ID" value="KAK4750512.1"/>
    <property type="molecule type" value="Genomic_DNA"/>
</dbReference>
<reference evidence="2 3" key="1">
    <citation type="journal article" date="2023" name="Hortic Res">
        <title>Pangenome of water caltrop reveals structural variations and asymmetric subgenome divergence after allopolyploidization.</title>
        <authorList>
            <person name="Zhang X."/>
            <person name="Chen Y."/>
            <person name="Wang L."/>
            <person name="Yuan Y."/>
            <person name="Fang M."/>
            <person name="Shi L."/>
            <person name="Lu R."/>
            <person name="Comes H.P."/>
            <person name="Ma Y."/>
            <person name="Chen Y."/>
            <person name="Huang G."/>
            <person name="Zhou Y."/>
            <person name="Zheng Z."/>
            <person name="Qiu Y."/>
        </authorList>
    </citation>
    <scope>NUCLEOTIDE SEQUENCE [LARGE SCALE GENOMIC DNA]</scope>
    <source>
        <tissue evidence="2">Roots</tissue>
    </source>
</reference>
<comment type="caution">
    <text evidence="2">The sequence shown here is derived from an EMBL/GenBank/DDBJ whole genome shotgun (WGS) entry which is preliminary data.</text>
</comment>
<feature type="region of interest" description="Disordered" evidence="1">
    <location>
        <begin position="1"/>
        <end position="21"/>
    </location>
</feature>
<gene>
    <name evidence="2" type="ORF">SAY87_003994</name>
</gene>
<protein>
    <submittedName>
        <fullName evidence="2">Uncharacterized protein</fullName>
    </submittedName>
</protein>
<name>A0AAN7PJC4_9MYRT</name>